<dbReference type="InterPro" id="IPR050482">
    <property type="entry name" value="Sensor_HK_TwoCompSys"/>
</dbReference>
<evidence type="ECO:0000313" key="12">
    <source>
        <dbReference type="EMBL" id="SEU25003.1"/>
    </source>
</evidence>
<name>A0A1I0KJM1_9ACTN</name>
<dbReference type="SUPFAM" id="SSF55874">
    <property type="entry name" value="ATPase domain of HSP90 chaperone/DNA topoisomerase II/histidine kinase"/>
    <property type="match status" value="1"/>
</dbReference>
<evidence type="ECO:0000256" key="3">
    <source>
        <dbReference type="ARBA" id="ARBA00022553"/>
    </source>
</evidence>
<dbReference type="GO" id="GO:0046983">
    <property type="term" value="F:protein dimerization activity"/>
    <property type="evidence" value="ECO:0007669"/>
    <property type="project" value="InterPro"/>
</dbReference>
<feature type="transmembrane region" description="Helical" evidence="10">
    <location>
        <begin position="177"/>
        <end position="194"/>
    </location>
</feature>
<evidence type="ECO:0000256" key="7">
    <source>
        <dbReference type="ARBA" id="ARBA00022840"/>
    </source>
</evidence>
<evidence type="ECO:0000256" key="2">
    <source>
        <dbReference type="ARBA" id="ARBA00012438"/>
    </source>
</evidence>
<keyword evidence="5" id="KW-0547">Nucleotide-binding</keyword>
<evidence type="ECO:0000256" key="5">
    <source>
        <dbReference type="ARBA" id="ARBA00022741"/>
    </source>
</evidence>
<feature type="transmembrane region" description="Helical" evidence="10">
    <location>
        <begin position="129"/>
        <end position="148"/>
    </location>
</feature>
<evidence type="ECO:0000313" key="13">
    <source>
        <dbReference type="Proteomes" id="UP000199361"/>
    </source>
</evidence>
<keyword evidence="10" id="KW-1133">Transmembrane helix</keyword>
<feature type="domain" description="Histidine kinase/HSP90-like ATPase" evidence="11">
    <location>
        <begin position="343"/>
        <end position="439"/>
    </location>
</feature>
<organism evidence="12 13">
    <name type="scientific">Nonomuraea wenchangensis</name>
    <dbReference type="NCBI Taxonomy" id="568860"/>
    <lineage>
        <taxon>Bacteria</taxon>
        <taxon>Bacillati</taxon>
        <taxon>Actinomycetota</taxon>
        <taxon>Actinomycetes</taxon>
        <taxon>Streptosporangiales</taxon>
        <taxon>Streptosporangiaceae</taxon>
        <taxon>Nonomuraea</taxon>
    </lineage>
</organism>
<feature type="transmembrane region" description="Helical" evidence="10">
    <location>
        <begin position="76"/>
        <end position="98"/>
    </location>
</feature>
<keyword evidence="7" id="KW-0067">ATP-binding</keyword>
<dbReference type="GO" id="GO:0005524">
    <property type="term" value="F:ATP binding"/>
    <property type="evidence" value="ECO:0007669"/>
    <property type="project" value="UniProtKB-KW"/>
</dbReference>
<accession>A0A1I0KJM1</accession>
<evidence type="ECO:0000256" key="10">
    <source>
        <dbReference type="SAM" id="Phobius"/>
    </source>
</evidence>
<dbReference type="PANTHER" id="PTHR24421">
    <property type="entry name" value="NITRATE/NITRITE SENSOR PROTEIN NARX-RELATED"/>
    <property type="match status" value="1"/>
</dbReference>
<evidence type="ECO:0000256" key="8">
    <source>
        <dbReference type="ARBA" id="ARBA00023012"/>
    </source>
</evidence>
<dbReference type="PANTHER" id="PTHR24421:SF10">
    <property type="entry name" value="NITRATE_NITRITE SENSOR PROTEIN NARQ"/>
    <property type="match status" value="1"/>
</dbReference>
<feature type="region of interest" description="Disordered" evidence="9">
    <location>
        <begin position="420"/>
        <end position="446"/>
    </location>
</feature>
<dbReference type="SMART" id="SM00387">
    <property type="entry name" value="HATPase_c"/>
    <property type="match status" value="1"/>
</dbReference>
<evidence type="ECO:0000259" key="11">
    <source>
        <dbReference type="SMART" id="SM00387"/>
    </source>
</evidence>
<keyword evidence="10" id="KW-0812">Transmembrane</keyword>
<feature type="transmembrane region" description="Helical" evidence="10">
    <location>
        <begin position="104"/>
        <end position="122"/>
    </location>
</feature>
<dbReference type="AlphaFoldDB" id="A0A1I0KJM1"/>
<dbReference type="InterPro" id="IPR011712">
    <property type="entry name" value="Sig_transdc_His_kin_sub3_dim/P"/>
</dbReference>
<keyword evidence="6 12" id="KW-0418">Kinase</keyword>
<protein>
    <recommendedName>
        <fullName evidence="2">histidine kinase</fullName>
        <ecNumber evidence="2">2.7.13.3</ecNumber>
    </recommendedName>
</protein>
<keyword evidence="10" id="KW-0472">Membrane</keyword>
<keyword evidence="4" id="KW-0808">Transferase</keyword>
<evidence type="ECO:0000256" key="4">
    <source>
        <dbReference type="ARBA" id="ARBA00022679"/>
    </source>
</evidence>
<gene>
    <name evidence="12" type="ORF">SAMN05421811_108201</name>
</gene>
<evidence type="ECO:0000256" key="9">
    <source>
        <dbReference type="SAM" id="MobiDB-lite"/>
    </source>
</evidence>
<dbReference type="Pfam" id="PF07730">
    <property type="entry name" value="HisKA_3"/>
    <property type="match status" value="1"/>
</dbReference>
<dbReference type="CDD" id="cd16917">
    <property type="entry name" value="HATPase_UhpB-NarQ-NarX-like"/>
    <property type="match status" value="1"/>
</dbReference>
<feature type="transmembrane region" description="Helical" evidence="10">
    <location>
        <begin position="200"/>
        <end position="221"/>
    </location>
</feature>
<keyword evidence="13" id="KW-1185">Reference proteome</keyword>
<comment type="catalytic activity">
    <reaction evidence="1">
        <text>ATP + protein L-histidine = ADP + protein N-phospho-L-histidine.</text>
        <dbReference type="EC" id="2.7.13.3"/>
    </reaction>
</comment>
<dbReference type="InterPro" id="IPR036890">
    <property type="entry name" value="HATPase_C_sf"/>
</dbReference>
<dbReference type="GO" id="GO:0000155">
    <property type="term" value="F:phosphorelay sensor kinase activity"/>
    <property type="evidence" value="ECO:0007669"/>
    <property type="project" value="InterPro"/>
</dbReference>
<dbReference type="InterPro" id="IPR003594">
    <property type="entry name" value="HATPase_dom"/>
</dbReference>
<feature type="compositionally biased region" description="Basic and acidic residues" evidence="9">
    <location>
        <begin position="45"/>
        <end position="58"/>
    </location>
</feature>
<dbReference type="Pfam" id="PF02518">
    <property type="entry name" value="HATPase_c"/>
    <property type="match status" value="1"/>
</dbReference>
<reference evidence="12 13" key="1">
    <citation type="submission" date="2016-10" db="EMBL/GenBank/DDBJ databases">
        <authorList>
            <person name="de Groot N.N."/>
        </authorList>
    </citation>
    <scope>NUCLEOTIDE SEQUENCE [LARGE SCALE GENOMIC DNA]</scope>
    <source>
        <strain evidence="12 13">CGMCC 4.5598</strain>
    </source>
</reference>
<dbReference type="Gene3D" id="1.20.5.1930">
    <property type="match status" value="1"/>
</dbReference>
<evidence type="ECO:0000256" key="6">
    <source>
        <dbReference type="ARBA" id="ARBA00022777"/>
    </source>
</evidence>
<sequence length="446" mass="45727">MTWPHILGTAWERRYGPEAGFAGGGSHTFGRYGGKGPASNLSGVTDRDQPAARDRAPGDRASAVSADGAACGRLRWVADAGLGAILAGLLAFWAYSVATSWGPGYWAFGCVAGAAVSAIALARRRRKALAAVAGQLVALSAALVSHLAGLPAEPGPAAALALAVLTASAVRTLAPRAACAVALGGLVVVAATGLRATTGIPPVTVLNAGAWLAGLAAGLGARTLAARREAMAETVRRHERLQLARELHDVVAHHVTGIVLQSQAAQVLARRRPEHVGSALTGIETAGADALAAMRRLVGLLRDAAPPAPPPESLAGLAARFDGPPVHLRLPEQDEDGATWPPEVTATVYRVVREALTNVSRHARAARSVHVTVAREPGTLTVEITDDAPPAPARRRRAATGYGLLGMRERVTALGGTLHAGPRPGAPGWSVRAALPLPPPTGSEPR</sequence>
<keyword evidence="3" id="KW-0597">Phosphoprotein</keyword>
<dbReference type="Proteomes" id="UP000199361">
    <property type="component" value="Unassembled WGS sequence"/>
</dbReference>
<dbReference type="STRING" id="568860.SAMN05421811_108201"/>
<keyword evidence="8" id="KW-0902">Two-component regulatory system</keyword>
<dbReference type="EMBL" id="FOHX01000008">
    <property type="protein sequence ID" value="SEU25003.1"/>
    <property type="molecule type" value="Genomic_DNA"/>
</dbReference>
<evidence type="ECO:0000256" key="1">
    <source>
        <dbReference type="ARBA" id="ARBA00000085"/>
    </source>
</evidence>
<proteinExistence type="predicted"/>
<dbReference type="Gene3D" id="3.30.565.10">
    <property type="entry name" value="Histidine kinase-like ATPase, C-terminal domain"/>
    <property type="match status" value="1"/>
</dbReference>
<dbReference type="GO" id="GO:0016020">
    <property type="term" value="C:membrane"/>
    <property type="evidence" value="ECO:0007669"/>
    <property type="project" value="InterPro"/>
</dbReference>
<feature type="compositionally biased region" description="Pro residues" evidence="9">
    <location>
        <begin position="436"/>
        <end position="446"/>
    </location>
</feature>
<dbReference type="EC" id="2.7.13.3" evidence="2"/>
<feature type="region of interest" description="Disordered" evidence="9">
    <location>
        <begin position="36"/>
        <end position="60"/>
    </location>
</feature>